<gene>
    <name evidence="7" type="ORF">DN745_08795</name>
</gene>
<dbReference type="Pfam" id="PF03601">
    <property type="entry name" value="Cons_hypoth698"/>
    <property type="match status" value="1"/>
</dbReference>
<name>A0A2Z4FR10_9DELT</name>
<reference evidence="7 8" key="1">
    <citation type="submission" date="2018-06" db="EMBL/GenBank/DDBJ databases">
        <title>Lujinxingia sediminis gen. nov. sp. nov., a new facultative anaerobic member of the class Deltaproteobacteria, and proposal of Lujinxingaceae fam. nov.</title>
        <authorList>
            <person name="Guo L.-Y."/>
            <person name="Li C.-M."/>
            <person name="Wang S."/>
            <person name="Du Z.-J."/>
        </authorList>
    </citation>
    <scope>NUCLEOTIDE SEQUENCE [LARGE SCALE GENOMIC DNA]</scope>
    <source>
        <strain evidence="7 8">FA350</strain>
    </source>
</reference>
<dbReference type="EMBL" id="CP030032">
    <property type="protein sequence ID" value="AWV91390.1"/>
    <property type="molecule type" value="Genomic_DNA"/>
</dbReference>
<proteinExistence type="inferred from homology"/>
<protein>
    <submittedName>
        <fullName evidence="7">Putative sulfate exporter family transporter</fullName>
    </submittedName>
</protein>
<keyword evidence="8" id="KW-1185">Reference proteome</keyword>
<dbReference type="KEGG" id="bsed:DN745_08795"/>
<comment type="subcellular location">
    <subcellularLocation>
        <location evidence="1">Cell membrane</location>
        <topology evidence="1">Multi-pass membrane protein</topology>
    </subcellularLocation>
</comment>
<keyword evidence="5" id="KW-1133">Transmembrane helix</keyword>
<evidence type="ECO:0000256" key="1">
    <source>
        <dbReference type="ARBA" id="ARBA00004651"/>
    </source>
</evidence>
<evidence type="ECO:0000256" key="3">
    <source>
        <dbReference type="ARBA" id="ARBA00022475"/>
    </source>
</evidence>
<evidence type="ECO:0000256" key="6">
    <source>
        <dbReference type="ARBA" id="ARBA00023136"/>
    </source>
</evidence>
<dbReference type="InterPro" id="IPR018383">
    <property type="entry name" value="UPF0324_pro"/>
</dbReference>
<keyword evidence="6" id="KW-0472">Membrane</keyword>
<dbReference type="Proteomes" id="UP000249799">
    <property type="component" value="Chromosome"/>
</dbReference>
<comment type="similarity">
    <text evidence="2">Belongs to the UPF0324 family.</text>
</comment>
<dbReference type="PANTHER" id="PTHR30106:SF1">
    <property type="entry name" value="UPF0324 MEMBRANE PROTEIN FN0533"/>
    <property type="match status" value="1"/>
</dbReference>
<keyword evidence="4" id="KW-0812">Transmembrane</keyword>
<evidence type="ECO:0000256" key="2">
    <source>
        <dbReference type="ARBA" id="ARBA00007977"/>
    </source>
</evidence>
<evidence type="ECO:0000256" key="5">
    <source>
        <dbReference type="ARBA" id="ARBA00022989"/>
    </source>
</evidence>
<dbReference type="AlphaFoldDB" id="A0A2Z4FR10"/>
<dbReference type="OrthoDB" id="5393513at2"/>
<keyword evidence="3" id="KW-1003">Cell membrane</keyword>
<accession>A0A2Z4FR10</accession>
<evidence type="ECO:0000313" key="7">
    <source>
        <dbReference type="EMBL" id="AWV91390.1"/>
    </source>
</evidence>
<evidence type="ECO:0000313" key="8">
    <source>
        <dbReference type="Proteomes" id="UP000249799"/>
    </source>
</evidence>
<dbReference type="RefSeq" id="WP_111337599.1">
    <property type="nucleotide sequence ID" value="NZ_CP030032.1"/>
</dbReference>
<sequence length="339" mass="34962">MHDSNSQAASNYTIKALLTTQAGWWVIPLGGAIALLSGVSGGVSLLGGVVLGVLLGNPWIATTRKLTKRLLAAAVVGLGAGMNLVEVARMGASGFVYTFVSIGASLLVGVWLARWLRVQRNTGLLITVGTAICGGSAIAAAAPVLAADDEQMTVSLATVFLLNGLALFIFPPIGHAFGLGQADFGLWAALAIHDTSSVVGASMTYGQEALKIGTTIKLTRALWIVPVTVGLGMYVARSRDTESQPPASAGAAAKPSRPWFILGFLLVAAMVTVFPALRPAGQVVSQVAEKAMVLILFLIGAGLTRETLTGLSPRPLVQGVVLWVIVASASLLFIAAPWA</sequence>
<dbReference type="PANTHER" id="PTHR30106">
    <property type="entry name" value="INNER MEMBRANE PROTEIN YEIH-RELATED"/>
    <property type="match status" value="1"/>
</dbReference>
<organism evidence="7 8">
    <name type="scientific">Bradymonas sediminis</name>
    <dbReference type="NCBI Taxonomy" id="1548548"/>
    <lineage>
        <taxon>Bacteria</taxon>
        <taxon>Deltaproteobacteria</taxon>
        <taxon>Bradymonadales</taxon>
        <taxon>Bradymonadaceae</taxon>
        <taxon>Bradymonas</taxon>
    </lineage>
</organism>
<dbReference type="GO" id="GO:0005886">
    <property type="term" value="C:plasma membrane"/>
    <property type="evidence" value="ECO:0007669"/>
    <property type="project" value="UniProtKB-SubCell"/>
</dbReference>
<evidence type="ECO:0000256" key="4">
    <source>
        <dbReference type="ARBA" id="ARBA00022692"/>
    </source>
</evidence>